<dbReference type="Proteomes" id="UP000184485">
    <property type="component" value="Unassembled WGS sequence"/>
</dbReference>
<dbReference type="SUPFAM" id="SSF53223">
    <property type="entry name" value="Aminoacid dehydrogenase-like, N-terminal domain"/>
    <property type="match status" value="1"/>
</dbReference>
<dbReference type="GO" id="GO:0004764">
    <property type="term" value="F:shikimate 3-dehydrogenase (NADP+) activity"/>
    <property type="evidence" value="ECO:0007669"/>
    <property type="project" value="InterPro"/>
</dbReference>
<reference evidence="7 8" key="1">
    <citation type="submission" date="2016-11" db="EMBL/GenBank/DDBJ databases">
        <authorList>
            <person name="Jaros S."/>
            <person name="Januszkiewicz K."/>
            <person name="Wedrychowicz H."/>
        </authorList>
    </citation>
    <scope>NUCLEOTIDE SEQUENCE [LARGE SCALE GENOMIC DNA]</scope>
    <source>
        <strain evidence="7 8">DSM 19436</strain>
    </source>
</reference>
<dbReference type="Gene3D" id="3.40.50.10860">
    <property type="entry name" value="Leucine Dehydrogenase, chain A, domain 1"/>
    <property type="match status" value="1"/>
</dbReference>
<protein>
    <submittedName>
        <fullName evidence="7">Shikimate dehydrogenase</fullName>
    </submittedName>
</protein>
<sequence>MGELAVSKVAKMEAPLRAGLIGSGIGASRTPSMHMVEGAALGFAYEYELIDLKALDLGVDALPALLDSAERRGLVGLNVTYPCKQRIIPLLDSLSAEAEALQAVNTVVFRGGRREGHNTDWSGFTMGLQAALPDADLTSVVLLGAGGAGAAVGYALLRMGAQSLAVVDIDHDRARQLCEQLRQSFPDRNIVAEADVARAMAGATGLVHATPTGMLSHPGLPLPESLLRPDLWVADIVYFPLETELLRVAAAKGCRVVNGGGMAIFQAVGAFRLFTGLEPDPARMRRHFASMGS</sequence>
<evidence type="ECO:0000256" key="1">
    <source>
        <dbReference type="ARBA" id="ARBA00004871"/>
    </source>
</evidence>
<dbReference type="FunFam" id="3.40.50.720:FF:000086">
    <property type="entry name" value="Quinate/shikimate dehydrogenase"/>
    <property type="match status" value="1"/>
</dbReference>
<dbReference type="STRING" id="1122133.SAMN02745157_0361"/>
<dbReference type="InterPro" id="IPR013708">
    <property type="entry name" value="Shikimate_DH-bd_N"/>
</dbReference>
<evidence type="ECO:0000313" key="8">
    <source>
        <dbReference type="Proteomes" id="UP000184485"/>
    </source>
</evidence>
<organism evidence="7 8">
    <name type="scientific">Kaistia soli DSM 19436</name>
    <dbReference type="NCBI Taxonomy" id="1122133"/>
    <lineage>
        <taxon>Bacteria</taxon>
        <taxon>Pseudomonadati</taxon>
        <taxon>Pseudomonadota</taxon>
        <taxon>Alphaproteobacteria</taxon>
        <taxon>Hyphomicrobiales</taxon>
        <taxon>Kaistiaceae</taxon>
        <taxon>Kaistia</taxon>
    </lineage>
</organism>
<evidence type="ECO:0000313" key="7">
    <source>
        <dbReference type="EMBL" id="SHE52356.1"/>
    </source>
</evidence>
<proteinExistence type="predicted"/>
<keyword evidence="3" id="KW-0560">Oxidoreductase</keyword>
<dbReference type="GO" id="GO:0008652">
    <property type="term" value="P:amino acid biosynthetic process"/>
    <property type="evidence" value="ECO:0007669"/>
    <property type="project" value="UniProtKB-KW"/>
</dbReference>
<dbReference type="GO" id="GO:0009073">
    <property type="term" value="P:aromatic amino acid family biosynthetic process"/>
    <property type="evidence" value="ECO:0007669"/>
    <property type="project" value="UniProtKB-KW"/>
</dbReference>
<comment type="pathway">
    <text evidence="1">Metabolic intermediate biosynthesis; chorismate biosynthesis; chorismate from D-erythrose 4-phosphate and phosphoenolpyruvate: step 4/7.</text>
</comment>
<feature type="domain" description="Shikimate dehydrogenase substrate binding N-terminal" evidence="6">
    <location>
        <begin position="20"/>
        <end position="107"/>
    </location>
</feature>
<keyword evidence="4" id="KW-0057">Aromatic amino acid biosynthesis</keyword>
<dbReference type="SUPFAM" id="SSF51735">
    <property type="entry name" value="NAD(P)-binding Rossmann-fold domains"/>
    <property type="match status" value="1"/>
</dbReference>
<evidence type="ECO:0000256" key="5">
    <source>
        <dbReference type="ARBA" id="ARBA00060613"/>
    </source>
</evidence>
<keyword evidence="8" id="KW-1185">Reference proteome</keyword>
<evidence type="ECO:0000256" key="3">
    <source>
        <dbReference type="ARBA" id="ARBA00023002"/>
    </source>
</evidence>
<dbReference type="GO" id="GO:0050661">
    <property type="term" value="F:NADP binding"/>
    <property type="evidence" value="ECO:0007669"/>
    <property type="project" value="TreeGrafter"/>
</dbReference>
<dbReference type="PANTHER" id="PTHR21089:SF1">
    <property type="entry name" value="BIFUNCTIONAL 3-DEHYDROQUINATE DEHYDRATASE_SHIKIMATE DEHYDROGENASE, CHLOROPLASTIC"/>
    <property type="match status" value="1"/>
</dbReference>
<gene>
    <name evidence="7" type="ORF">SAMN02745157_0361</name>
</gene>
<dbReference type="InterPro" id="IPR046346">
    <property type="entry name" value="Aminoacid_DH-like_N_sf"/>
</dbReference>
<name>A0A1M4U6S9_9HYPH</name>
<evidence type="ECO:0000256" key="2">
    <source>
        <dbReference type="ARBA" id="ARBA00022605"/>
    </source>
</evidence>
<keyword evidence="2" id="KW-0028">Amino-acid biosynthesis</keyword>
<dbReference type="NCBIfam" id="NF009201">
    <property type="entry name" value="PRK12549.1"/>
    <property type="match status" value="1"/>
</dbReference>
<evidence type="ECO:0000259" key="6">
    <source>
        <dbReference type="Pfam" id="PF08501"/>
    </source>
</evidence>
<dbReference type="EMBL" id="FQUP01000001">
    <property type="protein sequence ID" value="SHE52356.1"/>
    <property type="molecule type" value="Genomic_DNA"/>
</dbReference>
<dbReference type="GO" id="GO:0005829">
    <property type="term" value="C:cytosol"/>
    <property type="evidence" value="ECO:0007669"/>
    <property type="project" value="TreeGrafter"/>
</dbReference>
<dbReference type="InterPro" id="IPR022893">
    <property type="entry name" value="Shikimate_DH_fam"/>
</dbReference>
<dbReference type="InterPro" id="IPR036291">
    <property type="entry name" value="NAD(P)-bd_dom_sf"/>
</dbReference>
<dbReference type="GO" id="GO:0019632">
    <property type="term" value="P:shikimate metabolic process"/>
    <property type="evidence" value="ECO:0007669"/>
    <property type="project" value="TreeGrafter"/>
</dbReference>
<comment type="pathway">
    <text evidence="5">Aromatic compound metabolism; 3,4-dihydroxybenzoate biosynthesis; 3-dehydroquinate from D-quinate (NAD(+) route).</text>
</comment>
<dbReference type="Pfam" id="PF08501">
    <property type="entry name" value="Shikimate_dh_N"/>
    <property type="match status" value="1"/>
</dbReference>
<dbReference type="Gene3D" id="3.40.50.720">
    <property type="entry name" value="NAD(P)-binding Rossmann-like Domain"/>
    <property type="match status" value="1"/>
</dbReference>
<dbReference type="CDD" id="cd01065">
    <property type="entry name" value="NAD_bind_Shikimate_DH"/>
    <property type="match status" value="1"/>
</dbReference>
<accession>A0A1M4U6S9</accession>
<dbReference type="GO" id="GO:0009423">
    <property type="term" value="P:chorismate biosynthetic process"/>
    <property type="evidence" value="ECO:0007669"/>
    <property type="project" value="TreeGrafter"/>
</dbReference>
<dbReference type="PANTHER" id="PTHR21089">
    <property type="entry name" value="SHIKIMATE DEHYDROGENASE"/>
    <property type="match status" value="1"/>
</dbReference>
<dbReference type="AlphaFoldDB" id="A0A1M4U6S9"/>
<evidence type="ECO:0000256" key="4">
    <source>
        <dbReference type="ARBA" id="ARBA00023141"/>
    </source>
</evidence>